<comment type="similarity">
    <text evidence="1">Belongs to the LysR transcriptional regulatory family.</text>
</comment>
<dbReference type="RefSeq" id="WP_345667141.1">
    <property type="nucleotide sequence ID" value="NZ_BAABKC010000011.1"/>
</dbReference>
<dbReference type="Gene3D" id="1.10.10.10">
    <property type="entry name" value="Winged helix-like DNA-binding domain superfamily/Winged helix DNA-binding domain"/>
    <property type="match status" value="1"/>
</dbReference>
<dbReference type="Gene3D" id="3.40.190.10">
    <property type="entry name" value="Periplasmic binding protein-like II"/>
    <property type="match status" value="2"/>
</dbReference>
<evidence type="ECO:0000256" key="2">
    <source>
        <dbReference type="ARBA" id="ARBA00023015"/>
    </source>
</evidence>
<evidence type="ECO:0000259" key="5">
    <source>
        <dbReference type="PROSITE" id="PS50931"/>
    </source>
</evidence>
<keyword evidence="3" id="KW-0238">DNA-binding</keyword>
<keyword evidence="2" id="KW-0805">Transcription regulation</keyword>
<dbReference type="InterPro" id="IPR036388">
    <property type="entry name" value="WH-like_DNA-bd_sf"/>
</dbReference>
<dbReference type="PRINTS" id="PR00039">
    <property type="entry name" value="HTHLYSR"/>
</dbReference>
<dbReference type="PANTHER" id="PTHR30346">
    <property type="entry name" value="TRANSCRIPTIONAL DUAL REGULATOR HCAR-RELATED"/>
    <property type="match status" value="1"/>
</dbReference>
<name>A0ABP9JVE8_9ACTN</name>
<evidence type="ECO:0000256" key="4">
    <source>
        <dbReference type="ARBA" id="ARBA00023163"/>
    </source>
</evidence>
<dbReference type="EMBL" id="BAABKC010000011">
    <property type="protein sequence ID" value="GAA5045674.1"/>
    <property type="molecule type" value="Genomic_DNA"/>
</dbReference>
<reference evidence="7" key="1">
    <citation type="journal article" date="2019" name="Int. J. Syst. Evol. Microbiol.">
        <title>The Global Catalogue of Microorganisms (GCM) 10K type strain sequencing project: providing services to taxonomists for standard genome sequencing and annotation.</title>
        <authorList>
            <consortium name="The Broad Institute Genomics Platform"/>
            <consortium name="The Broad Institute Genome Sequencing Center for Infectious Disease"/>
            <person name="Wu L."/>
            <person name="Ma J."/>
        </authorList>
    </citation>
    <scope>NUCLEOTIDE SEQUENCE [LARGE SCALE GENOMIC DNA]</scope>
    <source>
        <strain evidence="7">JCM 18410</strain>
    </source>
</reference>
<sequence>MTAGGTGPEGPSAAPDLELRQLRYFAAVAEAGTVTEAARRLRIAQPSLSQQLKRLERRVGAPLFRRLPHGMELTESGRLLLTGVDRALAVLGAALDAARAAPVTATVGVCRGVPRDVLERAERRLTAAGPLRLGYEPADSASQPELLRTGVLAYGILRAPVADPAGLESYPLGDEPLGVVLHARHPLAGRTELTWADLSGLRLLWFPERRAPGYASAVLARLAEHGWRPDTVVEDSGSHTLFRHALAGHDDLVALRTRSAAGADADLLWRPVGPRPPRERLLLAVAGRTPWSGRLTDAPGGRREPG</sequence>
<organism evidence="6 7">
    <name type="scientific">Streptomyces similanensis</name>
    <dbReference type="NCBI Taxonomy" id="1274988"/>
    <lineage>
        <taxon>Bacteria</taxon>
        <taxon>Bacillati</taxon>
        <taxon>Actinomycetota</taxon>
        <taxon>Actinomycetes</taxon>
        <taxon>Kitasatosporales</taxon>
        <taxon>Streptomycetaceae</taxon>
        <taxon>Streptomyces</taxon>
    </lineage>
</organism>
<gene>
    <name evidence="6" type="ORF">GCM10023336_09580</name>
</gene>
<evidence type="ECO:0000313" key="7">
    <source>
        <dbReference type="Proteomes" id="UP001500124"/>
    </source>
</evidence>
<dbReference type="Proteomes" id="UP001500124">
    <property type="component" value="Unassembled WGS sequence"/>
</dbReference>
<dbReference type="SUPFAM" id="SSF46785">
    <property type="entry name" value="Winged helix' DNA-binding domain"/>
    <property type="match status" value="1"/>
</dbReference>
<evidence type="ECO:0000313" key="6">
    <source>
        <dbReference type="EMBL" id="GAA5045674.1"/>
    </source>
</evidence>
<comment type="caution">
    <text evidence="6">The sequence shown here is derived from an EMBL/GenBank/DDBJ whole genome shotgun (WGS) entry which is preliminary data.</text>
</comment>
<evidence type="ECO:0000256" key="3">
    <source>
        <dbReference type="ARBA" id="ARBA00023125"/>
    </source>
</evidence>
<dbReference type="Pfam" id="PF03466">
    <property type="entry name" value="LysR_substrate"/>
    <property type="match status" value="1"/>
</dbReference>
<protein>
    <recommendedName>
        <fullName evidence="5">HTH lysR-type domain-containing protein</fullName>
    </recommendedName>
</protein>
<dbReference type="InterPro" id="IPR000847">
    <property type="entry name" value="LysR_HTH_N"/>
</dbReference>
<feature type="domain" description="HTH lysR-type" evidence="5">
    <location>
        <begin position="17"/>
        <end position="74"/>
    </location>
</feature>
<dbReference type="InterPro" id="IPR005119">
    <property type="entry name" value="LysR_subst-bd"/>
</dbReference>
<dbReference type="Pfam" id="PF00126">
    <property type="entry name" value="HTH_1"/>
    <property type="match status" value="1"/>
</dbReference>
<dbReference type="SUPFAM" id="SSF53850">
    <property type="entry name" value="Periplasmic binding protein-like II"/>
    <property type="match status" value="1"/>
</dbReference>
<keyword evidence="7" id="KW-1185">Reference proteome</keyword>
<dbReference type="PROSITE" id="PS50931">
    <property type="entry name" value="HTH_LYSR"/>
    <property type="match status" value="1"/>
</dbReference>
<proteinExistence type="inferred from homology"/>
<keyword evidence="4" id="KW-0804">Transcription</keyword>
<evidence type="ECO:0000256" key="1">
    <source>
        <dbReference type="ARBA" id="ARBA00009437"/>
    </source>
</evidence>
<dbReference type="PANTHER" id="PTHR30346:SF17">
    <property type="entry name" value="LYSR FAMILY TRANSCRIPTIONAL REGULATOR"/>
    <property type="match status" value="1"/>
</dbReference>
<dbReference type="InterPro" id="IPR036390">
    <property type="entry name" value="WH_DNA-bd_sf"/>
</dbReference>
<accession>A0ABP9JVE8</accession>